<accession>A0A7R8YW28</accession>
<dbReference type="OMA" id="LSSQWCE"/>
<dbReference type="OrthoDB" id="8195041at2759"/>
<dbReference type="Proteomes" id="UP000594454">
    <property type="component" value="Chromosome 4"/>
</dbReference>
<protein>
    <submittedName>
        <fullName evidence="2">Uncharacterized protein</fullName>
    </submittedName>
</protein>
<evidence type="ECO:0000313" key="2">
    <source>
        <dbReference type="EMBL" id="CAD7087468.1"/>
    </source>
</evidence>
<feature type="region of interest" description="Disordered" evidence="1">
    <location>
        <begin position="1"/>
        <end position="22"/>
    </location>
</feature>
<dbReference type="EMBL" id="LR899012">
    <property type="protein sequence ID" value="CAD7087468.1"/>
    <property type="molecule type" value="Genomic_DNA"/>
</dbReference>
<sequence length="712" mass="82674">MDETDAEFVNSNDDTEDDKNDTKAVSYAVKKMMERMLGERNYTMRAMQHNTNPHLNCSRYNIPSKHLQKTELRVTLPTPVFTSTHGSLEIDPSCKRVLEHRRYMNSLRWMPYAYKRCESKKVYRNVRKKGVYSYNIINFARLLEQNPDEYFSGRYDWYYTGGNLDTFNYNDEKYVVHATGKRLVDLNISKAETHMNHTKLTRILRKRTKVLLSGNRNPEILEIQTLNRSHLSVRRRNYLSLYTFEDDALKYRFHLHNGVVPFISSTKESDTSANILTSDLNKTVALWDLNVSAERPKQLLFSLKNNEKCSNWNCLRYIDDNIYGFADQNKFYTLDSRQSPEANHLSYYNVHPHTELCDINTIMCPSQFRDLIYLGSTHTLLAIDRRFMGSNFKENQHIVMKWTHQMSGYPLMLRTTHLDNVETILMASNINGDVRICENNRVTLREPVTEDDNLAFAYSSPSLPIVPPSMNDAYRRARLEGLCLNPYTFMEQRLRHCHVGVSFLNTEEYQSILVANSNGDIFSHILTDAHEEAMINEDNLATMKQWQDELLNIDIQNRPALNVTTVQNLESLKKVFRCDQLNVGAEEEDPLSDQVGSGIPRGRWRRSTKMLQGFKDFLAADILSIWDLEQDHGENAERLVLPSQVEEPVEKDIDKWLKENEVAEVDESILSTLNLPIDNTLNESALNSKVLDEPVSQKRTIKPAKRKYVKGF</sequence>
<name>A0A7R8YW28_HERIL</name>
<dbReference type="InParanoid" id="A0A7R8YW28"/>
<dbReference type="AlphaFoldDB" id="A0A7R8YW28"/>
<dbReference type="FunCoup" id="A0A7R8YW28">
    <property type="interactions" value="175"/>
</dbReference>
<evidence type="ECO:0000256" key="1">
    <source>
        <dbReference type="SAM" id="MobiDB-lite"/>
    </source>
</evidence>
<gene>
    <name evidence="2" type="ORF">HERILL_LOCUS10175</name>
</gene>
<proteinExistence type="predicted"/>
<evidence type="ECO:0000313" key="3">
    <source>
        <dbReference type="Proteomes" id="UP000594454"/>
    </source>
</evidence>
<organism evidence="2 3">
    <name type="scientific">Hermetia illucens</name>
    <name type="common">Black soldier fly</name>
    <dbReference type="NCBI Taxonomy" id="343691"/>
    <lineage>
        <taxon>Eukaryota</taxon>
        <taxon>Metazoa</taxon>
        <taxon>Ecdysozoa</taxon>
        <taxon>Arthropoda</taxon>
        <taxon>Hexapoda</taxon>
        <taxon>Insecta</taxon>
        <taxon>Pterygota</taxon>
        <taxon>Neoptera</taxon>
        <taxon>Endopterygota</taxon>
        <taxon>Diptera</taxon>
        <taxon>Brachycera</taxon>
        <taxon>Stratiomyomorpha</taxon>
        <taxon>Stratiomyidae</taxon>
        <taxon>Hermetiinae</taxon>
        <taxon>Hermetia</taxon>
    </lineage>
</organism>
<reference evidence="2 3" key="1">
    <citation type="submission" date="2020-11" db="EMBL/GenBank/DDBJ databases">
        <authorList>
            <person name="Wallbank WR R."/>
            <person name="Pardo Diaz C."/>
            <person name="Kozak K."/>
            <person name="Martin S."/>
            <person name="Jiggins C."/>
            <person name="Moest M."/>
            <person name="Warren A I."/>
            <person name="Generalovic N T."/>
            <person name="Byers J.R.P. K."/>
            <person name="Montejo-Kovacevich G."/>
            <person name="Yen C E."/>
        </authorList>
    </citation>
    <scope>NUCLEOTIDE SEQUENCE [LARGE SCALE GENOMIC DNA]</scope>
</reference>
<keyword evidence="3" id="KW-1185">Reference proteome</keyword>